<protein>
    <submittedName>
        <fullName evidence="4">Uncharacterized protein LOC117654414</fullName>
    </submittedName>
</protein>
<dbReference type="KEGG" id="tpal:117654414"/>
<evidence type="ECO:0000313" key="4">
    <source>
        <dbReference type="RefSeq" id="XP_034256920.1"/>
    </source>
</evidence>
<feature type="compositionally biased region" description="Low complexity" evidence="1">
    <location>
        <begin position="144"/>
        <end position="158"/>
    </location>
</feature>
<feature type="signal peptide" evidence="2">
    <location>
        <begin position="1"/>
        <end position="19"/>
    </location>
</feature>
<gene>
    <name evidence="4" type="primary">LOC117654414</name>
</gene>
<dbReference type="InParanoid" id="A0A6P9AHK9"/>
<keyword evidence="3" id="KW-1185">Reference proteome</keyword>
<accession>A0A6P9AHK9</accession>
<sequence>MRTTSAALVLLALLAAVSAQQVITDFSEFQRKKAEYDAQKAKYDEFQALKNVPLLASYDLIPKVKEHEAPAGNAEQLLPTYTGIPVNFNEAAAGRALVEPGNTAQNYFHQGPIPAKKSSSPSAPVVIPTGPGQDFIVPQDDGSAAPAVTAPADTPVAASRIEPHL</sequence>
<dbReference type="AlphaFoldDB" id="A0A6P9AHK9"/>
<name>A0A6P9AHK9_THRPL</name>
<organism evidence="4">
    <name type="scientific">Thrips palmi</name>
    <name type="common">Melon thrips</name>
    <dbReference type="NCBI Taxonomy" id="161013"/>
    <lineage>
        <taxon>Eukaryota</taxon>
        <taxon>Metazoa</taxon>
        <taxon>Ecdysozoa</taxon>
        <taxon>Arthropoda</taxon>
        <taxon>Hexapoda</taxon>
        <taxon>Insecta</taxon>
        <taxon>Pterygota</taxon>
        <taxon>Neoptera</taxon>
        <taxon>Paraneoptera</taxon>
        <taxon>Thysanoptera</taxon>
        <taxon>Terebrantia</taxon>
        <taxon>Thripoidea</taxon>
        <taxon>Thripidae</taxon>
        <taxon>Thrips</taxon>
    </lineage>
</organism>
<reference evidence="4" key="1">
    <citation type="submission" date="2025-08" db="UniProtKB">
        <authorList>
            <consortium name="RefSeq"/>
        </authorList>
    </citation>
    <scope>IDENTIFICATION</scope>
    <source>
        <tissue evidence="4">Total insect</tissue>
    </source>
</reference>
<evidence type="ECO:0000256" key="2">
    <source>
        <dbReference type="SAM" id="SignalP"/>
    </source>
</evidence>
<keyword evidence="2" id="KW-0732">Signal</keyword>
<feature type="chain" id="PRO_5028445488" evidence="2">
    <location>
        <begin position="20"/>
        <end position="165"/>
    </location>
</feature>
<dbReference type="GeneID" id="117654414"/>
<evidence type="ECO:0000313" key="3">
    <source>
        <dbReference type="Proteomes" id="UP000515158"/>
    </source>
</evidence>
<evidence type="ECO:0000256" key="1">
    <source>
        <dbReference type="SAM" id="MobiDB-lite"/>
    </source>
</evidence>
<dbReference type="OrthoDB" id="10592508at2759"/>
<proteinExistence type="predicted"/>
<dbReference type="Proteomes" id="UP000515158">
    <property type="component" value="Unplaced"/>
</dbReference>
<dbReference type="RefSeq" id="XP_034256920.1">
    <property type="nucleotide sequence ID" value="XM_034401029.1"/>
</dbReference>
<feature type="region of interest" description="Disordered" evidence="1">
    <location>
        <begin position="128"/>
        <end position="165"/>
    </location>
</feature>